<dbReference type="Proteomes" id="UP000736328">
    <property type="component" value="Unassembled WGS sequence"/>
</dbReference>
<dbReference type="Pfam" id="PF04365">
    <property type="entry name" value="BrnT_toxin"/>
    <property type="match status" value="1"/>
</dbReference>
<evidence type="ECO:0000313" key="1">
    <source>
        <dbReference type="EMBL" id="MBI4727722.1"/>
    </source>
</evidence>
<gene>
    <name evidence="1" type="ORF">HY768_10985</name>
</gene>
<protein>
    <submittedName>
        <fullName evidence="1">BrnT family toxin</fullName>
    </submittedName>
</protein>
<dbReference type="InterPro" id="IPR007460">
    <property type="entry name" value="BrnT_toxin"/>
</dbReference>
<sequence length="90" mass="10537">MKLNFEWDEEKAKTNIKKHGVSFDKATTVFLDPFSMTIPDPNHSVDEQRYIYIGSSDKGRVLVVVYAERRLNIRIISCREATPTERKLYE</sequence>
<proteinExistence type="predicted"/>
<comment type="caution">
    <text evidence="1">The sequence shown here is derived from an EMBL/GenBank/DDBJ whole genome shotgun (WGS) entry which is preliminary data.</text>
</comment>
<evidence type="ECO:0000313" key="2">
    <source>
        <dbReference type="Proteomes" id="UP000736328"/>
    </source>
</evidence>
<organism evidence="1 2">
    <name type="scientific">candidate division TA06 bacterium</name>
    <dbReference type="NCBI Taxonomy" id="2250710"/>
    <lineage>
        <taxon>Bacteria</taxon>
        <taxon>Bacteria division TA06</taxon>
    </lineage>
</organism>
<name>A0A933IDB3_UNCT6</name>
<dbReference type="AlphaFoldDB" id="A0A933IDB3"/>
<accession>A0A933IDB3</accession>
<reference evidence="1" key="1">
    <citation type="submission" date="2020-07" db="EMBL/GenBank/DDBJ databases">
        <title>Huge and variable diversity of episymbiotic CPR bacteria and DPANN archaea in groundwater ecosystems.</title>
        <authorList>
            <person name="He C.Y."/>
            <person name="Keren R."/>
            <person name="Whittaker M."/>
            <person name="Farag I.F."/>
            <person name="Doudna J."/>
            <person name="Cate J.H.D."/>
            <person name="Banfield J.F."/>
        </authorList>
    </citation>
    <scope>NUCLEOTIDE SEQUENCE</scope>
    <source>
        <strain evidence="1">NC_groundwater_1520_Pr4_B-0.1um_53_5</strain>
    </source>
</reference>
<dbReference type="Gene3D" id="3.10.450.530">
    <property type="entry name" value="Ribonuclease toxin, BrnT, of type II toxin-antitoxin system"/>
    <property type="match status" value="1"/>
</dbReference>
<dbReference type="InterPro" id="IPR038573">
    <property type="entry name" value="BrnT_sf"/>
</dbReference>
<dbReference type="EMBL" id="JACQXR010000151">
    <property type="protein sequence ID" value="MBI4727722.1"/>
    <property type="molecule type" value="Genomic_DNA"/>
</dbReference>